<name>A0AAN6WM05_9PEZI</name>
<dbReference type="InterPro" id="IPR052184">
    <property type="entry name" value="SDR_enzymes"/>
</dbReference>
<dbReference type="PANTHER" id="PTHR45458:SF1">
    <property type="entry name" value="SHORT CHAIN DEHYDROGENASE"/>
    <property type="match status" value="1"/>
</dbReference>
<dbReference type="EMBL" id="MU864522">
    <property type="protein sequence ID" value="KAK4183815.1"/>
    <property type="molecule type" value="Genomic_DNA"/>
</dbReference>
<proteinExistence type="predicted"/>
<dbReference type="GO" id="GO:0016616">
    <property type="term" value="F:oxidoreductase activity, acting on the CH-OH group of donors, NAD or NADP as acceptor"/>
    <property type="evidence" value="ECO:0007669"/>
    <property type="project" value="TreeGrafter"/>
</dbReference>
<dbReference type="Proteomes" id="UP001302126">
    <property type="component" value="Unassembled WGS sequence"/>
</dbReference>
<dbReference type="PANTHER" id="PTHR45458">
    <property type="entry name" value="SHORT-CHAIN DEHYDROGENASE/REDUCTASE SDR"/>
    <property type="match status" value="1"/>
</dbReference>
<dbReference type="AlphaFoldDB" id="A0AAN6WM05"/>
<keyword evidence="2" id="KW-1185">Reference proteome</keyword>
<reference evidence="1" key="1">
    <citation type="journal article" date="2023" name="Mol. Phylogenet. Evol.">
        <title>Genome-scale phylogeny and comparative genomics of the fungal order Sordariales.</title>
        <authorList>
            <person name="Hensen N."/>
            <person name="Bonometti L."/>
            <person name="Westerberg I."/>
            <person name="Brannstrom I.O."/>
            <person name="Guillou S."/>
            <person name="Cros-Aarteil S."/>
            <person name="Calhoun S."/>
            <person name="Haridas S."/>
            <person name="Kuo A."/>
            <person name="Mondo S."/>
            <person name="Pangilinan J."/>
            <person name="Riley R."/>
            <person name="LaButti K."/>
            <person name="Andreopoulos B."/>
            <person name="Lipzen A."/>
            <person name="Chen C."/>
            <person name="Yan M."/>
            <person name="Daum C."/>
            <person name="Ng V."/>
            <person name="Clum A."/>
            <person name="Steindorff A."/>
            <person name="Ohm R.A."/>
            <person name="Martin F."/>
            <person name="Silar P."/>
            <person name="Natvig D.O."/>
            <person name="Lalanne C."/>
            <person name="Gautier V."/>
            <person name="Ament-Velasquez S.L."/>
            <person name="Kruys A."/>
            <person name="Hutchinson M.I."/>
            <person name="Powell A.J."/>
            <person name="Barry K."/>
            <person name="Miller A.N."/>
            <person name="Grigoriev I.V."/>
            <person name="Debuchy R."/>
            <person name="Gladieux P."/>
            <person name="Hiltunen Thoren M."/>
            <person name="Johannesson H."/>
        </authorList>
    </citation>
    <scope>NUCLEOTIDE SEQUENCE</scope>
    <source>
        <strain evidence="1">PSN309</strain>
    </source>
</reference>
<evidence type="ECO:0000313" key="2">
    <source>
        <dbReference type="Proteomes" id="UP001302126"/>
    </source>
</evidence>
<reference evidence="1" key="2">
    <citation type="submission" date="2023-05" db="EMBL/GenBank/DDBJ databases">
        <authorList>
            <consortium name="Lawrence Berkeley National Laboratory"/>
            <person name="Steindorff A."/>
            <person name="Hensen N."/>
            <person name="Bonometti L."/>
            <person name="Westerberg I."/>
            <person name="Brannstrom I.O."/>
            <person name="Guillou S."/>
            <person name="Cros-Aarteil S."/>
            <person name="Calhoun S."/>
            <person name="Haridas S."/>
            <person name="Kuo A."/>
            <person name="Mondo S."/>
            <person name="Pangilinan J."/>
            <person name="Riley R."/>
            <person name="Labutti K."/>
            <person name="Andreopoulos B."/>
            <person name="Lipzen A."/>
            <person name="Chen C."/>
            <person name="Yanf M."/>
            <person name="Daum C."/>
            <person name="Ng V."/>
            <person name="Clum A."/>
            <person name="Ohm R."/>
            <person name="Martin F."/>
            <person name="Silar P."/>
            <person name="Natvig D."/>
            <person name="Lalanne C."/>
            <person name="Gautier V."/>
            <person name="Ament-Velasquez S.L."/>
            <person name="Kruys A."/>
            <person name="Hutchinson M.I."/>
            <person name="Powell A.J."/>
            <person name="Barry K."/>
            <person name="Miller A.N."/>
            <person name="Grigoriev I.V."/>
            <person name="Debuchy R."/>
            <person name="Gladieux P."/>
            <person name="Thoren M.H."/>
            <person name="Johannesson H."/>
        </authorList>
    </citation>
    <scope>NUCLEOTIDE SEQUENCE</scope>
    <source>
        <strain evidence="1">PSN309</strain>
    </source>
</reference>
<dbReference type="InterPro" id="IPR036291">
    <property type="entry name" value="NAD(P)-bd_dom_sf"/>
</dbReference>
<dbReference type="SUPFAM" id="SSF51735">
    <property type="entry name" value="NAD(P)-binding Rossmann-fold domains"/>
    <property type="match status" value="1"/>
</dbReference>
<dbReference type="PRINTS" id="PR00081">
    <property type="entry name" value="GDHRDH"/>
</dbReference>
<dbReference type="Pfam" id="PF00106">
    <property type="entry name" value="adh_short"/>
    <property type="match status" value="1"/>
</dbReference>
<organism evidence="1 2">
    <name type="scientific">Podospora australis</name>
    <dbReference type="NCBI Taxonomy" id="1536484"/>
    <lineage>
        <taxon>Eukaryota</taxon>
        <taxon>Fungi</taxon>
        <taxon>Dikarya</taxon>
        <taxon>Ascomycota</taxon>
        <taxon>Pezizomycotina</taxon>
        <taxon>Sordariomycetes</taxon>
        <taxon>Sordariomycetidae</taxon>
        <taxon>Sordariales</taxon>
        <taxon>Podosporaceae</taxon>
        <taxon>Podospora</taxon>
    </lineage>
</organism>
<dbReference type="Gene3D" id="3.40.50.720">
    <property type="entry name" value="NAD(P)-binding Rossmann-like Domain"/>
    <property type="match status" value="1"/>
</dbReference>
<sequence length="257" mass="27161">MASFLITGASRGFGLALVKELASLPPSKVSNIIAASRSQSTALDELIKSDTTNRIEQVRLDVTNRDSIATAAAEVEAKLGDKGLDVLINNAGVLEYSFGGTSSMENLESSFAVNVLGVHHVTQSFFPLLIKGNLKKVANISTTLGSIAVAPSFAAMPAPAYKIIKAAMNALTVQWALDHEKDGFTFVALCPGWMKTELGGGDMADLTPEQGAKASLDIIFNKSQAEVNGKMAKVFVEGLDKPAEGRLNVYDGSDAPW</sequence>
<dbReference type="InterPro" id="IPR002347">
    <property type="entry name" value="SDR_fam"/>
</dbReference>
<comment type="caution">
    <text evidence="1">The sequence shown here is derived from an EMBL/GenBank/DDBJ whole genome shotgun (WGS) entry which is preliminary data.</text>
</comment>
<protein>
    <submittedName>
        <fullName evidence="1">Uncharacterized protein</fullName>
    </submittedName>
</protein>
<accession>A0AAN6WM05</accession>
<evidence type="ECO:0000313" key="1">
    <source>
        <dbReference type="EMBL" id="KAK4183815.1"/>
    </source>
</evidence>
<dbReference type="CDD" id="cd05325">
    <property type="entry name" value="carb_red_sniffer_like_SDR_c"/>
    <property type="match status" value="1"/>
</dbReference>
<gene>
    <name evidence="1" type="ORF">QBC35DRAFT_507237</name>
</gene>